<keyword evidence="2" id="KW-1133">Transmembrane helix</keyword>
<dbReference type="RefSeq" id="WP_223174367.1">
    <property type="nucleotide sequence ID" value="NZ_FNBO01000002.1"/>
</dbReference>
<evidence type="ECO:0000313" key="4">
    <source>
        <dbReference type="Proteomes" id="UP000324020"/>
    </source>
</evidence>
<keyword evidence="2" id="KW-0472">Membrane</keyword>
<dbReference type="EMBL" id="FNBO01000002">
    <property type="protein sequence ID" value="SDF14572.1"/>
    <property type="molecule type" value="Genomic_DNA"/>
</dbReference>
<gene>
    <name evidence="3" type="ORF">SAMN04488067_102126</name>
</gene>
<dbReference type="AlphaFoldDB" id="A0A1G7IP87"/>
<evidence type="ECO:0000256" key="2">
    <source>
        <dbReference type="SAM" id="Phobius"/>
    </source>
</evidence>
<feature type="transmembrane region" description="Helical" evidence="2">
    <location>
        <begin position="12"/>
        <end position="30"/>
    </location>
</feature>
<keyword evidence="4" id="KW-1185">Reference proteome</keyword>
<protein>
    <submittedName>
        <fullName evidence="3">Uncharacterized protein</fullName>
    </submittedName>
</protein>
<feature type="compositionally biased region" description="Polar residues" evidence="1">
    <location>
        <begin position="763"/>
        <end position="776"/>
    </location>
</feature>
<proteinExistence type="predicted"/>
<organism evidence="3 4">
    <name type="scientific">Halorubrum xinjiangense</name>
    <dbReference type="NCBI Taxonomy" id="261291"/>
    <lineage>
        <taxon>Archaea</taxon>
        <taxon>Methanobacteriati</taxon>
        <taxon>Methanobacteriota</taxon>
        <taxon>Stenosarchaea group</taxon>
        <taxon>Halobacteria</taxon>
        <taxon>Halobacteriales</taxon>
        <taxon>Haloferacaceae</taxon>
        <taxon>Halorubrum</taxon>
    </lineage>
</organism>
<sequence>MRFSRDRRGQSVVVGTVILFGFLILALSLYQVQIVPQENTQVEFDHSQQVEGEFLDVRNAVLSASRTGTGRSTSVKLGTRYPQRTFALNPPPAFGRLSTSAPRELRVENATVEGGSNVVDYWQNRTNMDGAIAFDTRSLRYSPEYNELRDSPDLVYENSFVVAEFDNTALGRSGQTVVDSDNRIRLIALNGNIDESDTRRTSVDPDALSQSRRSVRLTSAGGDPIVLELPTDVSPDRSGDLEQVWSDRLGTDVEEVTVSGGTVRIELDGAEAYRLSLGAVGVGDGTSAPNESDGYITKISSNNGVAVAEVRDRYNNPVEDAQVNISVDGAFEETTRTDGEGRVSYEVTDVSDVEMEINAGTETWESVLFENVGVGAGGGDRTESLLVAPDEAVAFNGPGSAEQGGFQLDVENQHDGAIRITDVTVLPDDPNLNGLSDEAAGSGPGRSELYVESAGGVVGEKNVLLGLDQEYTFVPNSGLRLNLQRGPEKRAYDIGAEAYVDAETEFAGAEVPLGSNERATITLAEFYEVGQNTANVVNVVDETFSVTVGYKIDGERRTEQFVTTVTQGPVGQVDLQDNIEDSDGSFEVTTDQYQNLAEGWVVVENIDTGQTESFESSDGQTTTVDSADAGGVAAGDEIVATLYESDAEQNELDTDSTVVGGEPFGVFVQGEESLGNGGDIDADFEVNSGSEVFSFDVNVDRSGNSANYGGTVTIDGGAFNNEELTLTGAAAEDLGTGNEIDLLNPDIYDSVNEGGLQSISEQLDSGSTVESLNNGGSVDLGQPDVREQ</sequence>
<evidence type="ECO:0000313" key="3">
    <source>
        <dbReference type="EMBL" id="SDF14572.1"/>
    </source>
</evidence>
<name>A0A1G7IP87_9EURY</name>
<evidence type="ECO:0000256" key="1">
    <source>
        <dbReference type="SAM" id="MobiDB-lite"/>
    </source>
</evidence>
<dbReference type="Proteomes" id="UP000324020">
    <property type="component" value="Unassembled WGS sequence"/>
</dbReference>
<accession>A0A1G7IP87</accession>
<feature type="region of interest" description="Disordered" evidence="1">
    <location>
        <begin position="763"/>
        <end position="788"/>
    </location>
</feature>
<reference evidence="3 4" key="1">
    <citation type="submission" date="2016-10" db="EMBL/GenBank/DDBJ databases">
        <authorList>
            <person name="Varghese N."/>
            <person name="Submissions S."/>
        </authorList>
    </citation>
    <scope>NUCLEOTIDE SEQUENCE [LARGE SCALE GENOMIC DNA]</scope>
    <source>
        <strain evidence="3 4">CGMCC 1.3527</strain>
    </source>
</reference>
<keyword evidence="2" id="KW-0812">Transmembrane</keyword>